<dbReference type="Gene3D" id="3.40.50.300">
    <property type="entry name" value="P-loop containing nucleotide triphosphate hydrolases"/>
    <property type="match status" value="1"/>
</dbReference>
<dbReference type="SMART" id="SM00382">
    <property type="entry name" value="AAA"/>
    <property type="match status" value="1"/>
</dbReference>
<dbReference type="SUPFAM" id="SSF52540">
    <property type="entry name" value="P-loop containing nucleoside triphosphate hydrolases"/>
    <property type="match status" value="1"/>
</dbReference>
<proteinExistence type="inferred from homology"/>
<dbReference type="GO" id="GO:0005524">
    <property type="term" value="F:ATP binding"/>
    <property type="evidence" value="ECO:0007669"/>
    <property type="project" value="UniProtKB-KW"/>
</dbReference>
<feature type="domain" description="AAA+ ATPase" evidence="4">
    <location>
        <begin position="109"/>
        <end position="241"/>
    </location>
</feature>
<dbReference type="PIRSF" id="PIRSF003073">
    <property type="entry name" value="DNAC_TnpB_IstB"/>
    <property type="match status" value="1"/>
</dbReference>
<dbReference type="PANTHER" id="PTHR30050:SF4">
    <property type="entry name" value="ATP-BINDING PROTEIN RV3427C IN INSERTION SEQUENCE-RELATED"/>
    <property type="match status" value="1"/>
</dbReference>
<dbReference type="AlphaFoldDB" id="M5ANK1"/>
<evidence type="ECO:0000313" key="5">
    <source>
        <dbReference type="EMBL" id="BAN10463.1"/>
    </source>
</evidence>
<evidence type="ECO:0000256" key="2">
    <source>
        <dbReference type="ARBA" id="ARBA00022741"/>
    </source>
</evidence>
<dbReference type="NCBIfam" id="NF038214">
    <property type="entry name" value="IS21_help_AAA"/>
    <property type="match status" value="1"/>
</dbReference>
<dbReference type="EMBL" id="AB729110">
    <property type="protein sequence ID" value="BAN10463.1"/>
    <property type="molecule type" value="Genomic_DNA"/>
</dbReference>
<sequence length="260" mass="30511">MRLESCMMNNSTNYKRLKANLEYLKMNQMINHLDDVIDFSIKNNLSFIDTLIKLSDYEIEIKEKNLIESMVKVAAFPFKKEISDFDFNFQPSINQQEIWDFTDLRFIEKYQNIVFLGSSGVGKTHLATGIGMAAAKNRVSTYFIKCHHLIENLRKAKLENRLENRLKHYSKYKLLIIDEIGYLPIGSEDAKLFFQLIDLRYEKKSTIFTTNINFNLWNEIFDDPKIANAILDRILHHSSVVKIKGKSYRLKDHSPKKEIT</sequence>
<organism evidence="5">
    <name type="scientific">Staphylococcus aureus</name>
    <dbReference type="NCBI Taxonomy" id="1280"/>
    <lineage>
        <taxon>Bacteria</taxon>
        <taxon>Bacillati</taxon>
        <taxon>Bacillota</taxon>
        <taxon>Bacilli</taxon>
        <taxon>Bacillales</taxon>
        <taxon>Staphylococcaceae</taxon>
        <taxon>Staphylococcus</taxon>
    </lineage>
</organism>
<dbReference type="Pfam" id="PF01695">
    <property type="entry name" value="IstB_IS21"/>
    <property type="match status" value="1"/>
</dbReference>
<dbReference type="GO" id="GO:0006260">
    <property type="term" value="P:DNA replication"/>
    <property type="evidence" value="ECO:0007669"/>
    <property type="project" value="TreeGrafter"/>
</dbReference>
<reference evidence="5" key="1">
    <citation type="submission" date="2012-06" db="EMBL/GenBank/DDBJ databases">
        <title>The psm-mec suppresses MRSA virulence.</title>
        <authorList>
            <person name="Kaito C."/>
            <person name="Sekimizu K."/>
        </authorList>
    </citation>
    <scope>NUCLEOTIDE SEQUENCE</scope>
    <source>
        <strain evidence="5">NIR-13</strain>
    </source>
</reference>
<dbReference type="PANTHER" id="PTHR30050">
    <property type="entry name" value="CHROMOSOMAL REPLICATION INITIATOR PROTEIN DNAA"/>
    <property type="match status" value="1"/>
</dbReference>
<name>M5ANK1_STAAU</name>
<keyword evidence="2" id="KW-0547">Nucleotide-binding</keyword>
<dbReference type="CDD" id="cd00009">
    <property type="entry name" value="AAA"/>
    <property type="match status" value="1"/>
</dbReference>
<dbReference type="InterPro" id="IPR027417">
    <property type="entry name" value="P-loop_NTPase"/>
</dbReference>
<accession>M5ANK1</accession>
<comment type="similarity">
    <text evidence="1">Belongs to the IS21/IS1162 putative ATP-binding protein family.</text>
</comment>
<dbReference type="InterPro" id="IPR047661">
    <property type="entry name" value="IstB"/>
</dbReference>
<protein>
    <submittedName>
        <fullName evidence="5">StB-like ATP-binding protein</fullName>
    </submittedName>
</protein>
<evidence type="ECO:0000256" key="1">
    <source>
        <dbReference type="ARBA" id="ARBA00008059"/>
    </source>
</evidence>
<evidence type="ECO:0000256" key="3">
    <source>
        <dbReference type="ARBA" id="ARBA00022840"/>
    </source>
</evidence>
<keyword evidence="3 5" id="KW-0067">ATP-binding</keyword>
<evidence type="ECO:0000259" key="4">
    <source>
        <dbReference type="SMART" id="SM00382"/>
    </source>
</evidence>
<dbReference type="InterPro" id="IPR003593">
    <property type="entry name" value="AAA+_ATPase"/>
</dbReference>
<dbReference type="InterPro" id="IPR002611">
    <property type="entry name" value="IstB_ATP-bd"/>
</dbReference>
<dbReference type="InterPro" id="IPR028350">
    <property type="entry name" value="DNAC/IstB-like"/>
</dbReference>